<reference evidence="1" key="2">
    <citation type="submission" date="2019-06" db="EMBL/GenBank/DDBJ databases">
        <title>Genomics analysis of Aphanomyces spp. identifies a new class of oomycete effector associated with host adaptation.</title>
        <authorList>
            <person name="Gaulin E."/>
        </authorList>
    </citation>
    <scope>NUCLEOTIDE SEQUENCE</scope>
    <source>
        <strain evidence="1">CBS 578.67</strain>
    </source>
</reference>
<evidence type="ECO:0000313" key="3">
    <source>
        <dbReference type="Proteomes" id="UP000332933"/>
    </source>
</evidence>
<accession>A0A485K3U4</accession>
<protein>
    <submittedName>
        <fullName evidence="2">Aste57867_774 protein</fullName>
    </submittedName>
</protein>
<dbReference type="Proteomes" id="UP000332933">
    <property type="component" value="Unassembled WGS sequence"/>
</dbReference>
<dbReference type="EMBL" id="CAADRA010000047">
    <property type="protein sequence ID" value="VFT77998.1"/>
    <property type="molecule type" value="Genomic_DNA"/>
</dbReference>
<dbReference type="GO" id="GO:0003676">
    <property type="term" value="F:nucleic acid binding"/>
    <property type="evidence" value="ECO:0007669"/>
    <property type="project" value="InterPro"/>
</dbReference>
<organism evidence="2 3">
    <name type="scientific">Aphanomyces stellatus</name>
    <dbReference type="NCBI Taxonomy" id="120398"/>
    <lineage>
        <taxon>Eukaryota</taxon>
        <taxon>Sar</taxon>
        <taxon>Stramenopiles</taxon>
        <taxon>Oomycota</taxon>
        <taxon>Saprolegniomycetes</taxon>
        <taxon>Saprolegniales</taxon>
        <taxon>Verrucalvaceae</taxon>
        <taxon>Aphanomyces</taxon>
    </lineage>
</organism>
<reference evidence="2 3" key="1">
    <citation type="submission" date="2019-03" db="EMBL/GenBank/DDBJ databases">
        <authorList>
            <person name="Gaulin E."/>
            <person name="Dumas B."/>
        </authorList>
    </citation>
    <scope>NUCLEOTIDE SEQUENCE [LARGE SCALE GENOMIC DNA]</scope>
    <source>
        <strain evidence="2">CBS 568.67</strain>
    </source>
</reference>
<evidence type="ECO:0000313" key="1">
    <source>
        <dbReference type="EMBL" id="KAF0719807.1"/>
    </source>
</evidence>
<dbReference type="PANTHER" id="PTHR47169:SF2">
    <property type="entry name" value="OS01G0541250 PROTEIN"/>
    <property type="match status" value="1"/>
</dbReference>
<dbReference type="InterPro" id="IPR036397">
    <property type="entry name" value="RNaseH_sf"/>
</dbReference>
<keyword evidence="3" id="KW-1185">Reference proteome</keyword>
<dbReference type="AlphaFoldDB" id="A0A485K3U4"/>
<dbReference type="OrthoDB" id="127170at2759"/>
<name>A0A485K3U4_9STRA</name>
<sequence>MQVKGRLAARFDYIEPLLTNKNKEARVEYAKSFLRALSNGRHVLDTKQNYVHVDEKWLYLTKVKRRFYVYNDEDVVLRSVKSNNFIMKVMFLAAVAIPPYGPHTKTYFDGKLGVWPFVEETVAQRTSKNCPKGAIVTSPQTVTAEVYQDVIVNKVVPAINAKMPASRRRC</sequence>
<dbReference type="PANTHER" id="PTHR47169">
    <property type="entry name" value="OS01G0541250 PROTEIN"/>
    <property type="match status" value="1"/>
</dbReference>
<dbReference type="Gene3D" id="3.30.420.10">
    <property type="entry name" value="Ribonuclease H-like superfamily/Ribonuclease H"/>
    <property type="match status" value="1"/>
</dbReference>
<proteinExistence type="predicted"/>
<evidence type="ECO:0000313" key="2">
    <source>
        <dbReference type="EMBL" id="VFT77998.1"/>
    </source>
</evidence>
<dbReference type="EMBL" id="VJMH01000047">
    <property type="protein sequence ID" value="KAF0719807.1"/>
    <property type="molecule type" value="Genomic_DNA"/>
</dbReference>
<gene>
    <name evidence="2" type="primary">Aste57867_774</name>
    <name evidence="1" type="ORF">As57867_000773</name>
    <name evidence="2" type="ORF">ASTE57867_774</name>
</gene>